<evidence type="ECO:0000256" key="1">
    <source>
        <dbReference type="ARBA" id="ARBA00001946"/>
    </source>
</evidence>
<keyword evidence="4 12" id="KW-1003">Cell membrane</keyword>
<dbReference type="UniPathway" id="UPA00232"/>
<sequence>MKFAALHIAHIPYYKQLMRTDKPIGTLLLLWPTYWALWLASDGMPSLLNFVVFSLGVFVMRSAGCVINDYADRRIDGAVKRTAQRPLAAGLVSSGEALSLFLLLIIIAFILVLLLSWQTILLSVGALLLAFSYPFMKRYTNLPQLVLGAAFGWAIPMAFMAATGTIPLLGWLLFTANIAWTTAYDTMYAMVDRDDDLKIGVKSTAILFGSADRVIIFALNGVFVGLLALIGYMSQIAMPYWLGLCVACGFLVYQQLLIHSRNREQCFKAFLNNHYVGMVVFIGLVASLPFNL</sequence>
<dbReference type="HAMAP" id="MF_01635">
    <property type="entry name" value="UbiA"/>
    <property type="match status" value="1"/>
</dbReference>
<protein>
    <recommendedName>
        <fullName evidence="12 13">4-hydroxybenzoate octaprenyltransferase</fullName>
        <ecNumber evidence="12 13">2.5.1.39</ecNumber>
    </recommendedName>
    <alternativeName>
        <fullName evidence="12">4-HB polyprenyltransferase</fullName>
    </alternativeName>
</protein>
<gene>
    <name evidence="12" type="primary">ubiA</name>
    <name evidence="14" type="ORF">ENH88_15660</name>
</gene>
<evidence type="ECO:0000256" key="12">
    <source>
        <dbReference type="HAMAP-Rule" id="MF_01635"/>
    </source>
</evidence>
<feature type="transmembrane region" description="Helical" evidence="12">
    <location>
        <begin position="47"/>
        <end position="67"/>
    </location>
</feature>
<dbReference type="RefSeq" id="WP_304183568.1">
    <property type="nucleotide sequence ID" value="NZ_DRGM01000166.1"/>
</dbReference>
<feature type="transmembrane region" description="Helical" evidence="12">
    <location>
        <begin position="87"/>
        <end position="111"/>
    </location>
</feature>
<feature type="transmembrane region" description="Helical" evidence="12">
    <location>
        <begin position="168"/>
        <end position="191"/>
    </location>
</feature>
<dbReference type="InterPro" id="IPR039653">
    <property type="entry name" value="Prenyltransferase"/>
</dbReference>
<dbReference type="GO" id="GO:0005886">
    <property type="term" value="C:plasma membrane"/>
    <property type="evidence" value="ECO:0007669"/>
    <property type="project" value="UniProtKB-SubCell"/>
</dbReference>
<dbReference type="Gene3D" id="1.20.120.1780">
    <property type="entry name" value="UbiA prenyltransferase"/>
    <property type="match status" value="1"/>
</dbReference>
<comment type="catalytic activity">
    <reaction evidence="12">
        <text>all-trans-octaprenyl diphosphate + 4-hydroxybenzoate = 4-hydroxy-3-(all-trans-octaprenyl)benzoate + diphosphate</text>
        <dbReference type="Rhea" id="RHEA:27782"/>
        <dbReference type="ChEBI" id="CHEBI:1617"/>
        <dbReference type="ChEBI" id="CHEBI:17879"/>
        <dbReference type="ChEBI" id="CHEBI:33019"/>
        <dbReference type="ChEBI" id="CHEBI:57711"/>
        <dbReference type="EC" id="2.5.1.39"/>
    </reaction>
</comment>
<dbReference type="Proteomes" id="UP000886188">
    <property type="component" value="Unassembled WGS sequence"/>
</dbReference>
<dbReference type="EC" id="2.5.1.39" evidence="12 13"/>
<feature type="transmembrane region" description="Helical" evidence="12">
    <location>
        <begin position="270"/>
        <end position="290"/>
    </location>
</feature>
<dbReference type="AlphaFoldDB" id="A0A7V1D0Z5"/>
<evidence type="ECO:0000256" key="11">
    <source>
        <dbReference type="ARBA" id="ARBA00023136"/>
    </source>
</evidence>
<dbReference type="InterPro" id="IPR000537">
    <property type="entry name" value="UbiA_prenyltransferase"/>
</dbReference>
<keyword evidence="8 12" id="KW-0812">Transmembrane</keyword>
<dbReference type="FunFam" id="1.20.120.1780:FF:000001">
    <property type="entry name" value="4-hydroxybenzoate octaprenyltransferase"/>
    <property type="match status" value="1"/>
</dbReference>
<evidence type="ECO:0000256" key="2">
    <source>
        <dbReference type="ARBA" id="ARBA00004141"/>
    </source>
</evidence>
<accession>A0A7V1D0Z5</accession>
<keyword evidence="10 12" id="KW-1133">Transmembrane helix</keyword>
<evidence type="ECO:0000256" key="7">
    <source>
        <dbReference type="ARBA" id="ARBA00022688"/>
    </source>
</evidence>
<evidence type="ECO:0000256" key="9">
    <source>
        <dbReference type="ARBA" id="ARBA00022842"/>
    </source>
</evidence>
<dbReference type="PANTHER" id="PTHR11048">
    <property type="entry name" value="PRENYLTRANSFERASES"/>
    <property type="match status" value="1"/>
</dbReference>
<keyword evidence="11 12" id="KW-0472">Membrane</keyword>
<feature type="transmembrane region" description="Helical" evidence="12">
    <location>
        <begin position="117"/>
        <end position="135"/>
    </location>
</feature>
<dbReference type="EMBL" id="DRGM01000166">
    <property type="protein sequence ID" value="HEA17845.1"/>
    <property type="molecule type" value="Genomic_DNA"/>
</dbReference>
<evidence type="ECO:0000256" key="8">
    <source>
        <dbReference type="ARBA" id="ARBA00022692"/>
    </source>
</evidence>
<dbReference type="PROSITE" id="PS00943">
    <property type="entry name" value="UBIA"/>
    <property type="match status" value="1"/>
</dbReference>
<evidence type="ECO:0000256" key="13">
    <source>
        <dbReference type="NCBIfam" id="TIGR01474"/>
    </source>
</evidence>
<dbReference type="NCBIfam" id="TIGR01474">
    <property type="entry name" value="ubiA_proteo"/>
    <property type="match status" value="1"/>
</dbReference>
<dbReference type="InterPro" id="IPR044878">
    <property type="entry name" value="UbiA_sf"/>
</dbReference>
<evidence type="ECO:0000256" key="4">
    <source>
        <dbReference type="ARBA" id="ARBA00022475"/>
    </source>
</evidence>
<feature type="transmembrane region" description="Helical" evidence="12">
    <location>
        <begin position="142"/>
        <end position="162"/>
    </location>
</feature>
<comment type="caution">
    <text evidence="14">The sequence shown here is derived from an EMBL/GenBank/DDBJ whole genome shotgun (WGS) entry which is preliminary data.</text>
</comment>
<keyword evidence="9 12" id="KW-0460">Magnesium</keyword>
<evidence type="ECO:0000256" key="5">
    <source>
        <dbReference type="ARBA" id="ARBA00022519"/>
    </source>
</evidence>
<proteinExistence type="inferred from homology"/>
<comment type="subcellular location">
    <subcellularLocation>
        <location evidence="12">Cell inner membrane</location>
        <topology evidence="12">Multi-pass membrane protein</topology>
    </subcellularLocation>
    <subcellularLocation>
        <location evidence="2">Membrane</location>
        <topology evidence="2">Multi-pass membrane protein</topology>
    </subcellularLocation>
</comment>
<evidence type="ECO:0000256" key="3">
    <source>
        <dbReference type="ARBA" id="ARBA00005985"/>
    </source>
</evidence>
<dbReference type="GO" id="GO:0008412">
    <property type="term" value="F:4-hydroxybenzoate polyprenyltransferase activity"/>
    <property type="evidence" value="ECO:0007669"/>
    <property type="project" value="UniProtKB-UniRule"/>
</dbReference>
<dbReference type="PANTHER" id="PTHR11048:SF28">
    <property type="entry name" value="4-HYDROXYBENZOATE POLYPRENYLTRANSFERASE, MITOCHONDRIAL"/>
    <property type="match status" value="1"/>
</dbReference>
<dbReference type="InterPro" id="IPR030470">
    <property type="entry name" value="UbiA_prenylTrfase_CS"/>
</dbReference>
<keyword evidence="7 12" id="KW-0831">Ubiquinone biosynthesis</keyword>
<dbReference type="Gene3D" id="1.10.357.140">
    <property type="entry name" value="UbiA prenyltransferase"/>
    <property type="match status" value="1"/>
</dbReference>
<organism evidence="14">
    <name type="scientific">Pseudoalteromonas prydzensis</name>
    <dbReference type="NCBI Taxonomy" id="182141"/>
    <lineage>
        <taxon>Bacteria</taxon>
        <taxon>Pseudomonadati</taxon>
        <taxon>Pseudomonadota</taxon>
        <taxon>Gammaproteobacteria</taxon>
        <taxon>Alteromonadales</taxon>
        <taxon>Pseudoalteromonadaceae</taxon>
        <taxon>Pseudoalteromonas</taxon>
    </lineage>
</organism>
<dbReference type="CDD" id="cd13959">
    <property type="entry name" value="PT_UbiA_COQ2"/>
    <property type="match status" value="1"/>
</dbReference>
<dbReference type="InterPro" id="IPR006370">
    <property type="entry name" value="HB_polyprenyltransferase-like"/>
</dbReference>
<feature type="transmembrane region" description="Helical" evidence="12">
    <location>
        <begin position="238"/>
        <end position="258"/>
    </location>
</feature>
<name>A0A7V1D0Z5_9GAMM</name>
<comment type="cofactor">
    <cofactor evidence="1 12">
        <name>Mg(2+)</name>
        <dbReference type="ChEBI" id="CHEBI:18420"/>
    </cofactor>
</comment>
<dbReference type="GO" id="GO:0006744">
    <property type="term" value="P:ubiquinone biosynthetic process"/>
    <property type="evidence" value="ECO:0007669"/>
    <property type="project" value="UniProtKB-UniRule"/>
</dbReference>
<feature type="transmembrane region" description="Helical" evidence="12">
    <location>
        <begin position="24"/>
        <end position="41"/>
    </location>
</feature>
<dbReference type="Pfam" id="PF01040">
    <property type="entry name" value="UbiA"/>
    <property type="match status" value="1"/>
</dbReference>
<evidence type="ECO:0000256" key="10">
    <source>
        <dbReference type="ARBA" id="ARBA00022989"/>
    </source>
</evidence>
<reference evidence="14" key="1">
    <citation type="journal article" date="2020" name="mSystems">
        <title>Genome- and Community-Level Interaction Insights into Carbon Utilization and Element Cycling Functions of Hydrothermarchaeota in Hydrothermal Sediment.</title>
        <authorList>
            <person name="Zhou Z."/>
            <person name="Liu Y."/>
            <person name="Xu W."/>
            <person name="Pan J."/>
            <person name="Luo Z.H."/>
            <person name="Li M."/>
        </authorList>
    </citation>
    <scope>NUCLEOTIDE SEQUENCE [LARGE SCALE GENOMIC DNA]</scope>
    <source>
        <strain evidence="14">HyVt-346</strain>
    </source>
</reference>
<comment type="function">
    <text evidence="12">Catalyzes the prenylation of para-hydroxybenzoate (PHB) with an all-trans polyprenyl group. Mediates the second step in the final reaction sequence of ubiquinone-8 (UQ-8) biosynthesis, which is the condensation of the polyisoprenoid side chain with PHB, generating the first membrane-bound Q intermediate 3-octaprenyl-4-hydroxybenzoate.</text>
</comment>
<evidence type="ECO:0000313" key="14">
    <source>
        <dbReference type="EMBL" id="HEA17845.1"/>
    </source>
</evidence>
<feature type="transmembrane region" description="Helical" evidence="12">
    <location>
        <begin position="211"/>
        <end position="232"/>
    </location>
</feature>
<comment type="similarity">
    <text evidence="3 12">Belongs to the UbiA prenyltransferase family.</text>
</comment>
<keyword evidence="5 12" id="KW-0997">Cell inner membrane</keyword>
<comment type="pathway">
    <text evidence="12">Cofactor biosynthesis; ubiquinone biosynthesis.</text>
</comment>
<dbReference type="FunFam" id="1.10.357.140:FF:000002">
    <property type="entry name" value="4-hydroxybenzoate octaprenyltransferase"/>
    <property type="match status" value="1"/>
</dbReference>
<keyword evidence="6 12" id="KW-0808">Transferase</keyword>
<evidence type="ECO:0000256" key="6">
    <source>
        <dbReference type="ARBA" id="ARBA00022679"/>
    </source>
</evidence>